<evidence type="ECO:0000259" key="12">
    <source>
        <dbReference type="PROSITE" id="PS50262"/>
    </source>
</evidence>
<reference evidence="13" key="1">
    <citation type="submission" date="2019-04" db="EMBL/GenBank/DDBJ databases">
        <authorList>
            <person name="Alioto T."/>
            <person name="Alioto T."/>
        </authorList>
    </citation>
    <scope>NUCLEOTIDE SEQUENCE [LARGE SCALE GENOMIC DNA]</scope>
</reference>
<dbReference type="PANTHER" id="PTHR24230">
    <property type="entry name" value="G-PROTEIN COUPLED RECEPTOR"/>
    <property type="match status" value="1"/>
</dbReference>
<dbReference type="GO" id="GO:0005886">
    <property type="term" value="C:plasma membrane"/>
    <property type="evidence" value="ECO:0007669"/>
    <property type="project" value="UniProtKB-SubCell"/>
</dbReference>
<keyword evidence="8" id="KW-0325">Glycoprotein</keyword>
<protein>
    <recommendedName>
        <fullName evidence="12">G-protein coupled receptors family 1 profile domain-containing protein</fullName>
    </recommendedName>
</protein>
<feature type="region of interest" description="Disordered" evidence="10">
    <location>
        <begin position="361"/>
        <end position="408"/>
    </location>
</feature>
<evidence type="ECO:0000256" key="5">
    <source>
        <dbReference type="ARBA" id="ARBA00023040"/>
    </source>
</evidence>
<accession>A0A5E4B977</accession>
<dbReference type="PRINTS" id="PR00237">
    <property type="entry name" value="GPCRRHODOPSN"/>
</dbReference>
<evidence type="ECO:0000256" key="2">
    <source>
        <dbReference type="ARBA" id="ARBA00022475"/>
    </source>
</evidence>
<evidence type="ECO:0000256" key="3">
    <source>
        <dbReference type="ARBA" id="ARBA00022692"/>
    </source>
</evidence>
<organism evidence="13 14">
    <name type="scientific">Marmota monax</name>
    <name type="common">Woodchuck</name>
    <dbReference type="NCBI Taxonomy" id="9995"/>
    <lineage>
        <taxon>Eukaryota</taxon>
        <taxon>Metazoa</taxon>
        <taxon>Chordata</taxon>
        <taxon>Craniata</taxon>
        <taxon>Vertebrata</taxon>
        <taxon>Euteleostomi</taxon>
        <taxon>Mammalia</taxon>
        <taxon>Eutheria</taxon>
        <taxon>Euarchontoglires</taxon>
        <taxon>Glires</taxon>
        <taxon>Rodentia</taxon>
        <taxon>Sciuromorpha</taxon>
        <taxon>Sciuridae</taxon>
        <taxon>Xerinae</taxon>
        <taxon>Marmotini</taxon>
        <taxon>Marmota</taxon>
    </lineage>
</organism>
<name>A0A5E4B977_MARMO</name>
<feature type="domain" description="G-protein coupled receptors family 1 profile" evidence="12">
    <location>
        <begin position="87"/>
        <end position="338"/>
    </location>
</feature>
<keyword evidence="6 11" id="KW-0472">Membrane</keyword>
<dbReference type="GO" id="GO:0007218">
    <property type="term" value="P:neuropeptide signaling pathway"/>
    <property type="evidence" value="ECO:0007669"/>
    <property type="project" value="TreeGrafter"/>
</dbReference>
<dbReference type="Gene3D" id="1.20.1070.10">
    <property type="entry name" value="Rhodopsin 7-helix transmembrane proteins"/>
    <property type="match status" value="1"/>
</dbReference>
<feature type="transmembrane region" description="Helical" evidence="11">
    <location>
        <begin position="146"/>
        <end position="167"/>
    </location>
</feature>
<evidence type="ECO:0000313" key="13">
    <source>
        <dbReference type="EMBL" id="VTJ66277.1"/>
    </source>
</evidence>
<dbReference type="Pfam" id="PF00001">
    <property type="entry name" value="7tm_1"/>
    <property type="match status" value="1"/>
</dbReference>
<evidence type="ECO:0000256" key="4">
    <source>
        <dbReference type="ARBA" id="ARBA00022989"/>
    </source>
</evidence>
<dbReference type="PRINTS" id="PR01476">
    <property type="entry name" value="LTBRECEPTOR"/>
</dbReference>
<dbReference type="GO" id="GO:0008528">
    <property type="term" value="F:G protein-coupled peptide receptor activity"/>
    <property type="evidence" value="ECO:0007669"/>
    <property type="project" value="TreeGrafter"/>
</dbReference>
<dbReference type="SUPFAM" id="SSF81321">
    <property type="entry name" value="Family A G protein-coupled receptor-like"/>
    <property type="match status" value="1"/>
</dbReference>
<keyword evidence="4 11" id="KW-1133">Transmembrane helix</keyword>
<dbReference type="EMBL" id="CABDUW010000336">
    <property type="protein sequence ID" value="VTJ66277.1"/>
    <property type="molecule type" value="Genomic_DNA"/>
</dbReference>
<gene>
    <name evidence="13" type="ORF">MONAX_5E018773</name>
</gene>
<dbReference type="PRINTS" id="PR01478">
    <property type="entry name" value="LTB2RECEPTOR"/>
</dbReference>
<keyword evidence="14" id="KW-1185">Reference proteome</keyword>
<keyword evidence="3 11" id="KW-0812">Transmembrane</keyword>
<evidence type="ECO:0000256" key="9">
    <source>
        <dbReference type="ARBA" id="ARBA00023224"/>
    </source>
</evidence>
<keyword evidence="7" id="KW-0675">Receptor</keyword>
<dbReference type="InterPro" id="IPR000276">
    <property type="entry name" value="GPCR_Rhodpsn"/>
</dbReference>
<dbReference type="InterPro" id="IPR003981">
    <property type="entry name" value="Leukotriene_B4_rcpt"/>
</dbReference>
<evidence type="ECO:0000256" key="7">
    <source>
        <dbReference type="ARBA" id="ARBA00023170"/>
    </source>
</evidence>
<sequence length="408" mass="43515">MSRFPERRRTGCRVVEGSTVPSHLASEAMWTYAPLLNALCGLFQPRRRRRMSVCYRPPGNETLLSWKASRTTGTAFLLLAALLGLPGNGFVVWSLAGWRPARGRPLAATLVLHLALADGSVLLLTPLFVAFLTGQAWPLGQAGCKAVYYVCALSMYASVLLTGLLSLQRCLAVTRPFLAPRLRSPALARRLLLAVWLAALLLAVPAAVYRHLWGDRVCQLCHPSPAHAAAHLSLETLTAFVLPFGLVLGCYSVTLARLRGARWGSGKQGSRVGRLVSAIVLAFGLLWAPYHAVNLLQVVAALAPPEGALARLGGAGQAARAGTTALAFFSSSVNPVLYVFTAGDLLPRAGPRFLTRLFEGSGEARGGSRSREGTMELRTTPRLQVVGPGKGNGDPGGGVKRGSQEWDP</sequence>
<feature type="transmembrane region" description="Helical" evidence="11">
    <location>
        <begin position="110"/>
        <end position="134"/>
    </location>
</feature>
<dbReference type="GO" id="GO:0001632">
    <property type="term" value="F:leukotriene B4 receptor activity"/>
    <property type="evidence" value="ECO:0007669"/>
    <property type="project" value="TreeGrafter"/>
</dbReference>
<comment type="subcellular location">
    <subcellularLocation>
        <location evidence="1">Cell membrane</location>
        <topology evidence="1">Multi-pass membrane protein</topology>
    </subcellularLocation>
</comment>
<proteinExistence type="predicted"/>
<feature type="transmembrane region" description="Helical" evidence="11">
    <location>
        <begin position="187"/>
        <end position="208"/>
    </location>
</feature>
<feature type="transmembrane region" description="Helical" evidence="11">
    <location>
        <begin position="228"/>
        <end position="251"/>
    </location>
</feature>
<evidence type="ECO:0000256" key="8">
    <source>
        <dbReference type="ARBA" id="ARBA00023180"/>
    </source>
</evidence>
<evidence type="ECO:0000256" key="1">
    <source>
        <dbReference type="ARBA" id="ARBA00004651"/>
    </source>
</evidence>
<keyword evidence="5" id="KW-0297">G-protein coupled receptor</keyword>
<keyword evidence="2" id="KW-1003">Cell membrane</keyword>
<dbReference type="FunFam" id="1.20.1070.10:FF:000109">
    <property type="entry name" value="Leukotriene B4 receptor"/>
    <property type="match status" value="1"/>
</dbReference>
<feature type="transmembrane region" description="Helical" evidence="11">
    <location>
        <begin position="75"/>
        <end position="98"/>
    </location>
</feature>
<dbReference type="Proteomes" id="UP000335636">
    <property type="component" value="Unassembled WGS sequence"/>
</dbReference>
<evidence type="ECO:0000256" key="10">
    <source>
        <dbReference type="SAM" id="MobiDB-lite"/>
    </source>
</evidence>
<dbReference type="InterPro" id="IPR017452">
    <property type="entry name" value="GPCR_Rhodpsn_7TM"/>
</dbReference>
<dbReference type="PANTHER" id="PTHR24230:SF8">
    <property type="entry name" value="LEUKOTRIENE B4 RECEPTOR 2"/>
    <property type="match status" value="1"/>
</dbReference>
<dbReference type="AlphaFoldDB" id="A0A5E4B977"/>
<dbReference type="InterPro" id="IPR003982">
    <property type="entry name" value="Leukotriene_B4_typ-2_rcpt"/>
</dbReference>
<evidence type="ECO:0000256" key="6">
    <source>
        <dbReference type="ARBA" id="ARBA00023136"/>
    </source>
</evidence>
<feature type="transmembrane region" description="Helical" evidence="11">
    <location>
        <begin position="272"/>
        <end position="290"/>
    </location>
</feature>
<feature type="compositionally biased region" description="Gly residues" evidence="10">
    <location>
        <begin position="388"/>
        <end position="400"/>
    </location>
</feature>
<comment type="caution">
    <text evidence="13">The sequence shown here is derived from an EMBL/GenBank/DDBJ whole genome shotgun (WGS) entry which is preliminary data.</text>
</comment>
<evidence type="ECO:0000256" key="11">
    <source>
        <dbReference type="SAM" id="Phobius"/>
    </source>
</evidence>
<evidence type="ECO:0000313" key="14">
    <source>
        <dbReference type="Proteomes" id="UP000335636"/>
    </source>
</evidence>
<keyword evidence="9" id="KW-0807">Transducer</keyword>
<dbReference type="PROSITE" id="PS50262">
    <property type="entry name" value="G_PROTEIN_RECEP_F1_2"/>
    <property type="match status" value="1"/>
</dbReference>